<dbReference type="InterPro" id="IPR013216">
    <property type="entry name" value="Methyltransf_11"/>
</dbReference>
<feature type="domain" description="Methyltransferase type 11" evidence="1">
    <location>
        <begin position="47"/>
        <end position="140"/>
    </location>
</feature>
<keyword evidence="2" id="KW-0489">Methyltransferase</keyword>
<dbReference type="AlphaFoldDB" id="A0A9X1SMZ3"/>
<proteinExistence type="predicted"/>
<dbReference type="EMBL" id="JAJKFT010000010">
    <property type="protein sequence ID" value="MCC9632174.1"/>
    <property type="molecule type" value="Genomic_DNA"/>
</dbReference>
<evidence type="ECO:0000259" key="1">
    <source>
        <dbReference type="Pfam" id="PF08241"/>
    </source>
</evidence>
<dbReference type="Pfam" id="PF08241">
    <property type="entry name" value="Methyltransf_11"/>
    <property type="match status" value="1"/>
</dbReference>
<dbReference type="PANTHER" id="PTHR43861">
    <property type="entry name" value="TRANS-ACONITATE 2-METHYLTRANSFERASE-RELATED"/>
    <property type="match status" value="1"/>
</dbReference>
<dbReference type="CDD" id="cd02440">
    <property type="entry name" value="AdoMet_MTases"/>
    <property type="match status" value="1"/>
</dbReference>
<evidence type="ECO:0000313" key="3">
    <source>
        <dbReference type="Proteomes" id="UP001139103"/>
    </source>
</evidence>
<gene>
    <name evidence="2" type="ORF">LOC68_27580</name>
</gene>
<dbReference type="PANTHER" id="PTHR43861:SF1">
    <property type="entry name" value="TRANS-ACONITATE 2-METHYLTRANSFERASE"/>
    <property type="match status" value="1"/>
</dbReference>
<dbReference type="Gene3D" id="3.40.50.150">
    <property type="entry name" value="Vaccinia Virus protein VP39"/>
    <property type="match status" value="1"/>
</dbReference>
<accession>A0A9X1SMZ3</accession>
<keyword evidence="3" id="KW-1185">Reference proteome</keyword>
<dbReference type="InterPro" id="IPR029063">
    <property type="entry name" value="SAM-dependent_MTases_sf"/>
</dbReference>
<dbReference type="GO" id="GO:0008757">
    <property type="term" value="F:S-adenosylmethionine-dependent methyltransferase activity"/>
    <property type="evidence" value="ECO:0007669"/>
    <property type="project" value="InterPro"/>
</dbReference>
<keyword evidence="2" id="KW-0808">Transferase</keyword>
<name>A0A9X1SMZ3_9BACT</name>
<evidence type="ECO:0000313" key="2">
    <source>
        <dbReference type="EMBL" id="MCC9632174.1"/>
    </source>
</evidence>
<dbReference type="Proteomes" id="UP001139103">
    <property type="component" value="Unassembled WGS sequence"/>
</dbReference>
<comment type="caution">
    <text evidence="2">The sequence shown here is derived from an EMBL/GenBank/DDBJ whole genome shotgun (WGS) entry which is preliminary data.</text>
</comment>
<protein>
    <submittedName>
        <fullName evidence="2">Class I SAM-dependent methyltransferase</fullName>
    </submittedName>
</protein>
<sequence length="224" mass="24541">MTNDLSGVRQGYDRWAPVYDHDLNPMQGIEQAHLHRAVGDVHGQRVLDLGCGTGRHSLWLAAQGADVVAVDFSAGMLAEAKKKPGAERVEFVTLDLTEPLPYSAEFDLVVSGLVLEHLQELEPFFTAAFQTLKPGGRAVISGMHPAMFLRGAQARFTDPETDELVMPGSLAHSVSAFVMAAVKAGFQLEEVSEHSPDAQFSQAFPRAERYIGWPMLVLMQLRRA</sequence>
<dbReference type="SUPFAM" id="SSF53335">
    <property type="entry name" value="S-adenosyl-L-methionine-dependent methyltransferases"/>
    <property type="match status" value="1"/>
</dbReference>
<organism evidence="2 3">
    <name type="scientific">Blastopirellula sediminis</name>
    <dbReference type="NCBI Taxonomy" id="2894196"/>
    <lineage>
        <taxon>Bacteria</taxon>
        <taxon>Pseudomonadati</taxon>
        <taxon>Planctomycetota</taxon>
        <taxon>Planctomycetia</taxon>
        <taxon>Pirellulales</taxon>
        <taxon>Pirellulaceae</taxon>
        <taxon>Blastopirellula</taxon>
    </lineage>
</organism>
<dbReference type="GO" id="GO:0032259">
    <property type="term" value="P:methylation"/>
    <property type="evidence" value="ECO:0007669"/>
    <property type="project" value="UniProtKB-KW"/>
</dbReference>
<dbReference type="RefSeq" id="WP_230225030.1">
    <property type="nucleotide sequence ID" value="NZ_JAJKFT010000010.1"/>
</dbReference>
<reference evidence="2" key="1">
    <citation type="submission" date="2021-11" db="EMBL/GenBank/DDBJ databases">
        <title>Genome sequence.</title>
        <authorList>
            <person name="Sun Q."/>
        </authorList>
    </citation>
    <scope>NUCLEOTIDE SEQUENCE</scope>
    <source>
        <strain evidence="2">JC732</strain>
    </source>
</reference>